<protein>
    <submittedName>
        <fullName evidence="3">Retrovirus-related Pol polyprotein from transposon RE1</fullName>
    </submittedName>
</protein>
<feature type="compositionally biased region" description="Basic and acidic residues" evidence="1">
    <location>
        <begin position="1"/>
        <end position="24"/>
    </location>
</feature>
<gene>
    <name evidence="3" type="primary">RE1_2566</name>
    <name evidence="3" type="ORF">CK203_056111</name>
</gene>
<dbReference type="Proteomes" id="UP000288805">
    <property type="component" value="Unassembled WGS sequence"/>
</dbReference>
<feature type="region of interest" description="Disordered" evidence="1">
    <location>
        <begin position="1"/>
        <end position="26"/>
    </location>
</feature>
<feature type="region of interest" description="Disordered" evidence="1">
    <location>
        <begin position="290"/>
        <end position="315"/>
    </location>
</feature>
<evidence type="ECO:0000259" key="2">
    <source>
        <dbReference type="Pfam" id="PF07727"/>
    </source>
</evidence>
<dbReference type="AlphaFoldDB" id="A0A438H4J8"/>
<comment type="caution">
    <text evidence="3">The sequence shown here is derived from an EMBL/GenBank/DDBJ whole genome shotgun (WGS) entry which is preliminary data.</text>
</comment>
<dbReference type="InterPro" id="IPR013103">
    <property type="entry name" value="RVT_2"/>
</dbReference>
<evidence type="ECO:0000313" key="4">
    <source>
        <dbReference type="Proteomes" id="UP000288805"/>
    </source>
</evidence>
<evidence type="ECO:0000256" key="1">
    <source>
        <dbReference type="SAM" id="MobiDB-lite"/>
    </source>
</evidence>
<accession>A0A438H4J8</accession>
<proteinExistence type="predicted"/>
<reference evidence="3 4" key="1">
    <citation type="journal article" date="2018" name="PLoS Genet.">
        <title>Population sequencing reveals clonal diversity and ancestral inbreeding in the grapevine cultivar Chardonnay.</title>
        <authorList>
            <person name="Roach M.J."/>
            <person name="Johnson D.L."/>
            <person name="Bohlmann J."/>
            <person name="van Vuuren H.J."/>
            <person name="Jones S.J."/>
            <person name="Pretorius I.S."/>
            <person name="Schmidt S.A."/>
            <person name="Borneman A.R."/>
        </authorList>
    </citation>
    <scope>NUCLEOTIDE SEQUENCE [LARGE SCALE GENOMIC DNA]</scope>
    <source>
        <strain evidence="4">cv. Chardonnay</strain>
        <tissue evidence="3">Leaf</tissue>
    </source>
</reference>
<sequence length="352" mass="40612">MGKLKIEDRRQQEEIGEDHKKEESPLALPCPQQVQEFSKCMHSEFEMSMMGKLNFFLGLQIKQLKEGTFINQAKYIRDLLKRFNMEETKIMKTPMSSSIKLDKDEKGKSIDSTMYRGMIGSLLYLTASRPDIVYRGKRPFEPSQPAQTKAHRKARFYTALLSNVEDYQRYKQMFAQRKVVPGKSINLSQLQHFEFKGFFSRMGWLPIVTVFRADFSDIDAQGMGKALAHSLTMSNRVLHHMIYSILLLQGEHRDEVSYLEVFLVDSILTGRRIHMGYSIMMHVISCSGPSSQPSFTEPPHTETPPHQAPHAPDHSPWMDLSAHVSSLGTRIEELVVVIDNRFYSLEDHMDQY</sequence>
<dbReference type="Pfam" id="PF07727">
    <property type="entry name" value="RVT_2"/>
    <property type="match status" value="1"/>
</dbReference>
<dbReference type="EMBL" id="QGNW01000281">
    <property type="protein sequence ID" value="RVW79415.1"/>
    <property type="molecule type" value="Genomic_DNA"/>
</dbReference>
<evidence type="ECO:0000313" key="3">
    <source>
        <dbReference type="EMBL" id="RVW79415.1"/>
    </source>
</evidence>
<name>A0A438H4J8_VITVI</name>
<feature type="domain" description="Reverse transcriptase Ty1/copia-type" evidence="2">
    <location>
        <begin position="33"/>
        <end position="96"/>
    </location>
</feature>
<organism evidence="3 4">
    <name type="scientific">Vitis vinifera</name>
    <name type="common">Grape</name>
    <dbReference type="NCBI Taxonomy" id="29760"/>
    <lineage>
        <taxon>Eukaryota</taxon>
        <taxon>Viridiplantae</taxon>
        <taxon>Streptophyta</taxon>
        <taxon>Embryophyta</taxon>
        <taxon>Tracheophyta</taxon>
        <taxon>Spermatophyta</taxon>
        <taxon>Magnoliopsida</taxon>
        <taxon>eudicotyledons</taxon>
        <taxon>Gunneridae</taxon>
        <taxon>Pentapetalae</taxon>
        <taxon>rosids</taxon>
        <taxon>Vitales</taxon>
        <taxon>Vitaceae</taxon>
        <taxon>Viteae</taxon>
        <taxon>Vitis</taxon>
    </lineage>
</organism>